<reference evidence="1 2" key="1">
    <citation type="submission" date="2020-08" db="EMBL/GenBank/DDBJ databases">
        <title>Genomic Encyclopedia of Type Strains, Phase IV (KMG-IV): sequencing the most valuable type-strain genomes for metagenomic binning, comparative biology and taxonomic classification.</title>
        <authorList>
            <person name="Goeker M."/>
        </authorList>
    </citation>
    <scope>NUCLEOTIDE SEQUENCE [LARGE SCALE GENOMIC DNA]</scope>
    <source>
        <strain evidence="1 2">DSM 100734</strain>
    </source>
</reference>
<evidence type="ECO:0000313" key="2">
    <source>
        <dbReference type="Proteomes" id="UP000547879"/>
    </source>
</evidence>
<comment type="caution">
    <text evidence="1">The sequence shown here is derived from an EMBL/GenBank/DDBJ whole genome shotgun (WGS) entry which is preliminary data.</text>
</comment>
<gene>
    <name evidence="1" type="ORF">HNQ72_003640</name>
</gene>
<accession>A0A7W9Y894</accession>
<protein>
    <submittedName>
        <fullName evidence="1">Uncharacterized protein</fullName>
    </submittedName>
</protein>
<name>A0A7W9Y894_9HYPH</name>
<sequence>MSNTLAGISKAGGKTAGFCLRKVRISISGTRVSRTGWLARVHAPVEVK</sequence>
<keyword evidence="2" id="KW-1185">Reference proteome</keyword>
<dbReference type="AlphaFoldDB" id="A0A7W9Y894"/>
<evidence type="ECO:0000313" key="1">
    <source>
        <dbReference type="EMBL" id="MBB6163799.1"/>
    </source>
</evidence>
<dbReference type="Proteomes" id="UP000547879">
    <property type="component" value="Unassembled WGS sequence"/>
</dbReference>
<dbReference type="EMBL" id="JACHEG010000004">
    <property type="protein sequence ID" value="MBB6163799.1"/>
    <property type="molecule type" value="Genomic_DNA"/>
</dbReference>
<proteinExistence type="predicted"/>
<organism evidence="1 2">
    <name type="scientific">Rhizobium wenxiniae</name>
    <dbReference type="NCBI Taxonomy" id="1737357"/>
    <lineage>
        <taxon>Bacteria</taxon>
        <taxon>Pseudomonadati</taxon>
        <taxon>Pseudomonadota</taxon>
        <taxon>Alphaproteobacteria</taxon>
        <taxon>Hyphomicrobiales</taxon>
        <taxon>Rhizobiaceae</taxon>
        <taxon>Rhizobium/Agrobacterium group</taxon>
        <taxon>Rhizobium</taxon>
    </lineage>
</organism>